<dbReference type="Pfam" id="PF09375">
    <property type="entry name" value="Peptidase_M75"/>
    <property type="match status" value="1"/>
</dbReference>
<dbReference type="Proteomes" id="UP000254116">
    <property type="component" value="Unassembled WGS sequence"/>
</dbReference>
<feature type="domain" description="Imelysin-like" evidence="5">
    <location>
        <begin position="44"/>
        <end position="156"/>
    </location>
</feature>
<evidence type="ECO:0000313" key="6">
    <source>
        <dbReference type="EMBL" id="SUL32224.1"/>
    </source>
</evidence>
<evidence type="ECO:0000313" key="7">
    <source>
        <dbReference type="Proteomes" id="UP000254116"/>
    </source>
</evidence>
<name>A0A380EFK4_STAAU</name>
<dbReference type="InterPro" id="IPR050894">
    <property type="entry name" value="EfeM/EfeO_iron_uptake"/>
</dbReference>
<evidence type="ECO:0000259" key="5">
    <source>
        <dbReference type="Pfam" id="PF09375"/>
    </source>
</evidence>
<dbReference type="InterPro" id="IPR034981">
    <property type="entry name" value="Imelysin-like_EfeO/Algp7"/>
</dbReference>
<protein>
    <recommendedName>
        <fullName evidence="3">Efem/EfeO family lipoprotein</fullName>
    </recommendedName>
</protein>
<sequence>MKKLTTLLLASTLLIAACGNDDSKKDDSKTSKKDDGVKAELKQATKAYDKYTDEQLNEFLKGTEKFVKAIENNDMAQAKALYPKVRMYYERSEPVAEAFGDLDPKIDARLADMKEEKKEKEWSGYHKIEKALYEDKKIDDVTKKDAQQLLKDAKELHAKLIH</sequence>
<dbReference type="InterPro" id="IPR018976">
    <property type="entry name" value="Imelysin-like"/>
</dbReference>
<dbReference type="PANTHER" id="PTHR39192:SF1">
    <property type="entry name" value="IRON UPTAKE SYSTEM COMPONENT EFEO"/>
    <property type="match status" value="1"/>
</dbReference>
<evidence type="ECO:0000256" key="1">
    <source>
        <dbReference type="ARBA" id="ARBA00004196"/>
    </source>
</evidence>
<gene>
    <name evidence="6" type="primary">efeO</name>
    <name evidence="6" type="ORF">NCTC10702_00671</name>
</gene>
<dbReference type="InterPro" id="IPR038352">
    <property type="entry name" value="Imelysin_sf"/>
</dbReference>
<evidence type="ECO:0000256" key="3">
    <source>
        <dbReference type="ARBA" id="ARBA00019991"/>
    </source>
</evidence>
<evidence type="ECO:0000256" key="4">
    <source>
        <dbReference type="ARBA" id="ARBA00022729"/>
    </source>
</evidence>
<comment type="similarity">
    <text evidence="2">Belongs to the EfeM/EfeO family.</text>
</comment>
<comment type="subcellular location">
    <subcellularLocation>
        <location evidence="1">Cell envelope</location>
    </subcellularLocation>
</comment>
<dbReference type="Gene3D" id="1.20.1420.20">
    <property type="entry name" value="M75 peptidase, HXXE motif"/>
    <property type="match status" value="1"/>
</dbReference>
<proteinExistence type="inferred from homology"/>
<organism evidence="6 7">
    <name type="scientific">Staphylococcus aureus</name>
    <dbReference type="NCBI Taxonomy" id="1280"/>
    <lineage>
        <taxon>Bacteria</taxon>
        <taxon>Bacillati</taxon>
        <taxon>Bacillota</taxon>
        <taxon>Bacilli</taxon>
        <taxon>Bacillales</taxon>
        <taxon>Staphylococcaceae</taxon>
        <taxon>Staphylococcus</taxon>
    </lineage>
</organism>
<reference evidence="6 7" key="1">
    <citation type="submission" date="2018-06" db="EMBL/GenBank/DDBJ databases">
        <authorList>
            <consortium name="Pathogen Informatics"/>
            <person name="Doyle S."/>
        </authorList>
    </citation>
    <scope>NUCLEOTIDE SEQUENCE [LARGE SCALE GENOMIC DNA]</scope>
    <source>
        <strain evidence="6 7">NCTC10702</strain>
    </source>
</reference>
<keyword evidence="4" id="KW-0732">Signal</keyword>
<dbReference type="EMBL" id="UHBY01000003">
    <property type="protein sequence ID" value="SUL32224.1"/>
    <property type="molecule type" value="Genomic_DNA"/>
</dbReference>
<evidence type="ECO:0000256" key="2">
    <source>
        <dbReference type="ARBA" id="ARBA00005989"/>
    </source>
</evidence>
<accession>A0A380EFK4</accession>
<dbReference type="AlphaFoldDB" id="A0A380EFK4"/>
<dbReference type="PROSITE" id="PS51257">
    <property type="entry name" value="PROKAR_LIPOPROTEIN"/>
    <property type="match status" value="1"/>
</dbReference>
<dbReference type="GO" id="GO:0030313">
    <property type="term" value="C:cell envelope"/>
    <property type="evidence" value="ECO:0007669"/>
    <property type="project" value="UniProtKB-SubCell"/>
</dbReference>
<dbReference type="CDD" id="cd14656">
    <property type="entry name" value="Imelysin-like_EfeO"/>
    <property type="match status" value="1"/>
</dbReference>
<dbReference type="PANTHER" id="PTHR39192">
    <property type="entry name" value="IRON UPTAKE SYSTEM COMPONENT EFEO"/>
    <property type="match status" value="1"/>
</dbReference>